<proteinExistence type="predicted"/>
<protein>
    <submittedName>
        <fullName evidence="3">Glucose-1-phosphate thymidylyltransferase</fullName>
    </submittedName>
</protein>
<evidence type="ECO:0000313" key="3">
    <source>
        <dbReference type="EMBL" id="RPE09064.1"/>
    </source>
</evidence>
<keyword evidence="2" id="KW-0012">Acyltransferase</keyword>
<dbReference type="InterPro" id="IPR011004">
    <property type="entry name" value="Trimer_LpxA-like_sf"/>
</dbReference>
<organism evidence="3 4">
    <name type="scientific">Chitinophaga lutea</name>
    <dbReference type="NCBI Taxonomy" id="2488634"/>
    <lineage>
        <taxon>Bacteria</taxon>
        <taxon>Pseudomonadati</taxon>
        <taxon>Bacteroidota</taxon>
        <taxon>Chitinophagia</taxon>
        <taxon>Chitinophagales</taxon>
        <taxon>Chitinophagaceae</taxon>
        <taxon>Chitinophaga</taxon>
    </lineage>
</organism>
<dbReference type="Proteomes" id="UP000278351">
    <property type="component" value="Unassembled WGS sequence"/>
</dbReference>
<dbReference type="EMBL" id="RPDH01000002">
    <property type="protein sequence ID" value="RPE09064.1"/>
    <property type="molecule type" value="Genomic_DNA"/>
</dbReference>
<dbReference type="OrthoDB" id="9784832at2"/>
<accession>A0A3N4QBD5</accession>
<dbReference type="GO" id="GO:0016779">
    <property type="term" value="F:nucleotidyltransferase activity"/>
    <property type="evidence" value="ECO:0007669"/>
    <property type="project" value="UniProtKB-ARBA"/>
</dbReference>
<dbReference type="SUPFAM" id="SSF51161">
    <property type="entry name" value="Trimeric LpxA-like enzymes"/>
    <property type="match status" value="1"/>
</dbReference>
<keyword evidence="1 3" id="KW-0808">Transferase</keyword>
<dbReference type="PANTHER" id="PTHR43584">
    <property type="entry name" value="NUCLEOTIDYL TRANSFERASE"/>
    <property type="match status" value="1"/>
</dbReference>
<dbReference type="GO" id="GO:0016746">
    <property type="term" value="F:acyltransferase activity"/>
    <property type="evidence" value="ECO:0007669"/>
    <property type="project" value="UniProtKB-KW"/>
</dbReference>
<evidence type="ECO:0000256" key="1">
    <source>
        <dbReference type="ARBA" id="ARBA00022679"/>
    </source>
</evidence>
<sequence length="388" mass="42814">MNPHYILFDTPERDQLYPFTHTRPVAACRVGLLTIREKWEKWLKVAPIGYFTMDYLQEKFPFFKAPQNAVTILVNGHLLPSAGLVKTIRNMQAGQELYKNGRLLAKAVSGDDFFLPAEQARIDYEGDIVRIDQPWHIAQYNDAALRDDFELLTKGRKSATATEGNTLLNHKQIFIEPGARVSCSVLNAETGPIYIGKNAEVMEGCLIRGPFGMGTGAVLKMGARVYGATSLGDHCVAGGEIKNSVFFDHSNKAHDGYLGDAVIGEWCNLGANTSCSNLKNNTSDVKVWMEAKNEAWSAGKKCGLLMGDYSRCGINTMFNTGTVVGVSCNVFGGDFPPKYLPSFSWGGRELTEKYRLTEALRDAGAWMQLKGKELTAADENILTRIFNG</sequence>
<name>A0A3N4QBD5_9BACT</name>
<dbReference type="RefSeq" id="WP_123848065.1">
    <property type="nucleotide sequence ID" value="NZ_RPDH01000002.1"/>
</dbReference>
<dbReference type="Gene3D" id="2.160.10.10">
    <property type="entry name" value="Hexapeptide repeat proteins"/>
    <property type="match status" value="1"/>
</dbReference>
<evidence type="ECO:0000313" key="4">
    <source>
        <dbReference type="Proteomes" id="UP000278351"/>
    </source>
</evidence>
<dbReference type="InterPro" id="IPR023917">
    <property type="entry name" value="Bifunctiontional_GlmU_bac-type"/>
</dbReference>
<dbReference type="PANTHER" id="PTHR43584:SF8">
    <property type="entry name" value="N-ACETYLMURAMATE ALPHA-1-PHOSPHATE URIDYLYLTRANSFERASE"/>
    <property type="match status" value="1"/>
</dbReference>
<dbReference type="InterPro" id="IPR050065">
    <property type="entry name" value="GlmU-like"/>
</dbReference>
<comment type="caution">
    <text evidence="3">The sequence shown here is derived from an EMBL/GenBank/DDBJ whole genome shotgun (WGS) entry which is preliminary data.</text>
</comment>
<dbReference type="NCBIfam" id="TIGR03991">
    <property type="entry name" value="alt_bact_glmU"/>
    <property type="match status" value="1"/>
</dbReference>
<evidence type="ECO:0000256" key="2">
    <source>
        <dbReference type="ARBA" id="ARBA00023315"/>
    </source>
</evidence>
<gene>
    <name evidence="3" type="ORF">EGT74_18830</name>
</gene>
<dbReference type="Pfam" id="PF13562">
    <property type="entry name" value="NTP_transf_4"/>
    <property type="match status" value="1"/>
</dbReference>
<keyword evidence="4" id="KW-1185">Reference proteome</keyword>
<dbReference type="AlphaFoldDB" id="A0A3N4QBD5"/>
<reference evidence="3 4" key="1">
    <citation type="submission" date="2018-11" db="EMBL/GenBank/DDBJ databases">
        <title>Chitinophaga lutea sp.nov., isolate from arsenic contaminated soil.</title>
        <authorList>
            <person name="Zong Y."/>
        </authorList>
    </citation>
    <scope>NUCLEOTIDE SEQUENCE [LARGE SCALE GENOMIC DNA]</scope>
    <source>
        <strain evidence="3 4">ZY74</strain>
    </source>
</reference>